<evidence type="ECO:0000256" key="1">
    <source>
        <dbReference type="SAM" id="MobiDB-lite"/>
    </source>
</evidence>
<comment type="caution">
    <text evidence="2">The sequence shown here is derived from an EMBL/GenBank/DDBJ whole genome shotgun (WGS) entry which is preliminary data.</text>
</comment>
<dbReference type="AlphaFoldDB" id="A0A811NWM9"/>
<protein>
    <submittedName>
        <fullName evidence="2">Uncharacterized protein</fullName>
    </submittedName>
</protein>
<sequence length="67" mass="7511">MAALIPLEELMDPPVRQRYDMPEDPEVFDMLNAVARQKEAKLLEPGGAMVPERDAGENTVNTTRVSR</sequence>
<name>A0A811NWM9_9POAL</name>
<dbReference type="OrthoDB" id="843225at2759"/>
<feature type="region of interest" description="Disordered" evidence="1">
    <location>
        <begin position="43"/>
        <end position="67"/>
    </location>
</feature>
<dbReference type="EMBL" id="CAJGYO010000006">
    <property type="protein sequence ID" value="CAD6235928.1"/>
    <property type="molecule type" value="Genomic_DNA"/>
</dbReference>
<organism evidence="2 3">
    <name type="scientific">Miscanthus lutarioriparius</name>
    <dbReference type="NCBI Taxonomy" id="422564"/>
    <lineage>
        <taxon>Eukaryota</taxon>
        <taxon>Viridiplantae</taxon>
        <taxon>Streptophyta</taxon>
        <taxon>Embryophyta</taxon>
        <taxon>Tracheophyta</taxon>
        <taxon>Spermatophyta</taxon>
        <taxon>Magnoliopsida</taxon>
        <taxon>Liliopsida</taxon>
        <taxon>Poales</taxon>
        <taxon>Poaceae</taxon>
        <taxon>PACMAD clade</taxon>
        <taxon>Panicoideae</taxon>
        <taxon>Andropogonodae</taxon>
        <taxon>Andropogoneae</taxon>
        <taxon>Saccharinae</taxon>
        <taxon>Miscanthus</taxon>
    </lineage>
</organism>
<gene>
    <name evidence="2" type="ORF">NCGR_LOCUS23999</name>
</gene>
<dbReference type="Proteomes" id="UP000604825">
    <property type="component" value="Unassembled WGS sequence"/>
</dbReference>
<keyword evidence="3" id="KW-1185">Reference proteome</keyword>
<feature type="compositionally biased region" description="Polar residues" evidence="1">
    <location>
        <begin position="58"/>
        <end position="67"/>
    </location>
</feature>
<accession>A0A811NWM9</accession>
<reference evidence="2" key="1">
    <citation type="submission" date="2020-10" db="EMBL/GenBank/DDBJ databases">
        <authorList>
            <person name="Han B."/>
            <person name="Lu T."/>
            <person name="Zhao Q."/>
            <person name="Huang X."/>
            <person name="Zhao Y."/>
        </authorList>
    </citation>
    <scope>NUCLEOTIDE SEQUENCE</scope>
</reference>
<evidence type="ECO:0000313" key="3">
    <source>
        <dbReference type="Proteomes" id="UP000604825"/>
    </source>
</evidence>
<proteinExistence type="predicted"/>
<evidence type="ECO:0000313" key="2">
    <source>
        <dbReference type="EMBL" id="CAD6235928.1"/>
    </source>
</evidence>